<dbReference type="EMBL" id="BLLF01001310">
    <property type="protein sequence ID" value="GFH18506.1"/>
    <property type="molecule type" value="Genomic_DNA"/>
</dbReference>
<feature type="compositionally biased region" description="Pro residues" evidence="1">
    <location>
        <begin position="143"/>
        <end position="154"/>
    </location>
</feature>
<accession>A0A699ZHF9</accession>
<comment type="caution">
    <text evidence="2">The sequence shown here is derived from an EMBL/GenBank/DDBJ whole genome shotgun (WGS) entry which is preliminary data.</text>
</comment>
<reference evidence="2 3" key="1">
    <citation type="submission" date="2020-02" db="EMBL/GenBank/DDBJ databases">
        <title>Draft genome sequence of Haematococcus lacustris strain NIES-144.</title>
        <authorList>
            <person name="Morimoto D."/>
            <person name="Nakagawa S."/>
            <person name="Yoshida T."/>
            <person name="Sawayama S."/>
        </authorList>
    </citation>
    <scope>NUCLEOTIDE SEQUENCE [LARGE SCALE GENOMIC DNA]</scope>
    <source>
        <strain evidence="2 3">NIES-144</strain>
    </source>
</reference>
<protein>
    <submittedName>
        <fullName evidence="2">Uncharacterized protein</fullName>
    </submittedName>
</protein>
<feature type="region of interest" description="Disordered" evidence="1">
    <location>
        <begin position="302"/>
        <end position="331"/>
    </location>
</feature>
<keyword evidence="3" id="KW-1185">Reference proteome</keyword>
<dbReference type="AlphaFoldDB" id="A0A699ZHF9"/>
<feature type="region of interest" description="Disordered" evidence="1">
    <location>
        <begin position="136"/>
        <end position="160"/>
    </location>
</feature>
<evidence type="ECO:0000313" key="2">
    <source>
        <dbReference type="EMBL" id="GFH18506.1"/>
    </source>
</evidence>
<evidence type="ECO:0000256" key="1">
    <source>
        <dbReference type="SAM" id="MobiDB-lite"/>
    </source>
</evidence>
<feature type="compositionally biased region" description="Basic and acidic residues" evidence="1">
    <location>
        <begin position="314"/>
        <end position="324"/>
    </location>
</feature>
<sequence length="331" mass="35091">MRPPVICSPVQPLPALGQSVIDQLVALLVLLANRGQSLQALTAAQLQGALNAFPNALEVEAGVGVPVQPPALWEGLGPVMWLAGGLKFVRLSNDCVMDLISAPLRLPALRLDGDLMHPLARPLRFDDVAESLRCRRKGNASAPSPPHRVQPASPPSRRDAVCTTRHCDSVRGCCAVPCNAGASGSGQQEDEGQGQREQEVIAERRQVIKAALRSLVEAARPDLSPEGVDAVVAQVSPLQGSQIPHLTQPALPTLTPASPHAALPAVQPPQPNCLPQFSWTSSKWSSCGIALQVWGGGGLSATFPPPLSDPTNAADEHACVEQPKRRWRSKR</sequence>
<name>A0A699ZHF9_HAELA</name>
<dbReference type="Proteomes" id="UP000485058">
    <property type="component" value="Unassembled WGS sequence"/>
</dbReference>
<proteinExistence type="predicted"/>
<gene>
    <name evidence="2" type="ORF">HaLaN_15325</name>
</gene>
<organism evidence="2 3">
    <name type="scientific">Haematococcus lacustris</name>
    <name type="common">Green alga</name>
    <name type="synonym">Haematococcus pluvialis</name>
    <dbReference type="NCBI Taxonomy" id="44745"/>
    <lineage>
        <taxon>Eukaryota</taxon>
        <taxon>Viridiplantae</taxon>
        <taxon>Chlorophyta</taxon>
        <taxon>core chlorophytes</taxon>
        <taxon>Chlorophyceae</taxon>
        <taxon>CS clade</taxon>
        <taxon>Chlamydomonadales</taxon>
        <taxon>Haematococcaceae</taxon>
        <taxon>Haematococcus</taxon>
    </lineage>
</organism>
<evidence type="ECO:0000313" key="3">
    <source>
        <dbReference type="Proteomes" id="UP000485058"/>
    </source>
</evidence>